<proteinExistence type="predicted"/>
<name>A0A4V5LQX7_9FLAO</name>
<protein>
    <submittedName>
        <fullName evidence="3">Tryptophan-rich sensory protein</fullName>
    </submittedName>
</protein>
<keyword evidence="2" id="KW-0472">Membrane</keyword>
<feature type="region of interest" description="Disordered" evidence="1">
    <location>
        <begin position="491"/>
        <end position="515"/>
    </location>
</feature>
<dbReference type="EMBL" id="SUPL01000002">
    <property type="protein sequence ID" value="TJY37089.1"/>
    <property type="molecule type" value="Genomic_DNA"/>
</dbReference>
<feature type="transmembrane region" description="Helical" evidence="2">
    <location>
        <begin position="20"/>
        <end position="38"/>
    </location>
</feature>
<organism evidence="3 4">
    <name type="scientific">Pontimicrobium aquaticum</name>
    <dbReference type="NCBI Taxonomy" id="2565367"/>
    <lineage>
        <taxon>Bacteria</taxon>
        <taxon>Pseudomonadati</taxon>
        <taxon>Bacteroidota</taxon>
        <taxon>Flavobacteriia</taxon>
        <taxon>Flavobacteriales</taxon>
        <taxon>Flavobacteriaceae</taxon>
        <taxon>Pontimicrobium</taxon>
    </lineage>
</organism>
<dbReference type="AlphaFoldDB" id="A0A4V5LQX7"/>
<comment type="caution">
    <text evidence="3">The sequence shown here is derived from an EMBL/GenBank/DDBJ whole genome shotgun (WGS) entry which is preliminary data.</text>
</comment>
<dbReference type="Proteomes" id="UP000307657">
    <property type="component" value="Unassembled WGS sequence"/>
</dbReference>
<sequence length="739" mass="84821">MNTKGKDILIKFTKQWQLLLGLEVFLYALGISTCMYFLSQNILLSLILFVLVGIIASVIIKPWKPDIKSSSSFLDNQIDLLEYSTGLLLQPWDRHSSLAKLQQLKVSKKVKEAVKEIQPPHHLKRTSIIAVSLIGLGFVLNQLNRVDYFKKSPIPNTTVNPIIFKANDSISNLGEAPKIVEQWVTIGYPKYTNIPTQRVSKMNIKALEGSQLNWELKFDNQIDNVMMQSMENNYPMRLNNASYIWDTTLTNSGFYNFKFEDVQGNSYTSDLYAIEAFKDAAPTIKLQGLNQFTSFNYDNNKIVEFKTTINDDFGVADAYIIATVSKGSGESVKFREEKLNFDNSLKKGTKNTTLSKKIDLDNMNMEPGDELYFYVETQDFKTPKPNIARSETYFAVIRDTTSYEFSVEGTLGVDRMPDYFRSQRQLIIDTEKLIKNRKILSKKDFNFTSNELGFDQKSLRLKYGAFMGEESEIAIVNQENAEVAQHELEQDPNDPLAGYKHDHDSENEHNLVEDKTTKKDEDNPLEAYMHNHDDPEKATLFEESLRTKLKKALNEMWDAELYLRLYEPEKSLPFQYKALKYIQEIKNSARVYVHRIGFDPPPIKEDKRLTGKLEAVKSYRKNETIAQEEAFPFMRQAILTLEVFKTSDALFTDETTAIFENAGNELSTLAVEFPGKYLNTLQQLRWIIDGSQRNAQTYIEVQRGLLMAIPKPNDNPSKTAASVNEINQLLLKELDIHDK</sequence>
<dbReference type="OrthoDB" id="780137at2"/>
<accession>A0A4V5LQX7</accession>
<keyword evidence="4" id="KW-1185">Reference proteome</keyword>
<dbReference type="RefSeq" id="WP_136841237.1">
    <property type="nucleotide sequence ID" value="NZ_SUPL01000002.1"/>
</dbReference>
<gene>
    <name evidence="3" type="ORF">E5167_03845</name>
</gene>
<keyword evidence="2" id="KW-0812">Transmembrane</keyword>
<feature type="compositionally biased region" description="Basic and acidic residues" evidence="1">
    <location>
        <begin position="499"/>
        <end position="515"/>
    </location>
</feature>
<reference evidence="3 4" key="1">
    <citation type="submission" date="2019-04" db="EMBL/GenBank/DDBJ databases">
        <title>Lacinutrix sp. nov., isolated from marine water.</title>
        <authorList>
            <person name="Kim W."/>
        </authorList>
    </citation>
    <scope>NUCLEOTIDE SEQUENCE [LARGE SCALE GENOMIC DNA]</scope>
    <source>
        <strain evidence="3 4">CAU 1491</strain>
    </source>
</reference>
<evidence type="ECO:0000256" key="1">
    <source>
        <dbReference type="SAM" id="MobiDB-lite"/>
    </source>
</evidence>
<evidence type="ECO:0000313" key="4">
    <source>
        <dbReference type="Proteomes" id="UP000307657"/>
    </source>
</evidence>
<evidence type="ECO:0000256" key="2">
    <source>
        <dbReference type="SAM" id="Phobius"/>
    </source>
</evidence>
<feature type="transmembrane region" description="Helical" evidence="2">
    <location>
        <begin position="44"/>
        <end position="63"/>
    </location>
</feature>
<keyword evidence="2" id="KW-1133">Transmembrane helix</keyword>
<evidence type="ECO:0000313" key="3">
    <source>
        <dbReference type="EMBL" id="TJY37089.1"/>
    </source>
</evidence>